<dbReference type="Gene3D" id="3.40.50.300">
    <property type="entry name" value="P-loop containing nucleotide triphosphate hydrolases"/>
    <property type="match status" value="1"/>
</dbReference>
<dbReference type="GO" id="GO:0016887">
    <property type="term" value="F:ATP hydrolysis activity"/>
    <property type="evidence" value="ECO:0007669"/>
    <property type="project" value="InterPro"/>
</dbReference>
<dbReference type="Proteomes" id="UP000093173">
    <property type="component" value="Unassembled WGS sequence"/>
</dbReference>
<keyword evidence="1" id="KW-0813">Transport</keyword>
<dbReference type="NCBIfam" id="NF010068">
    <property type="entry name" value="PRK13548.1"/>
    <property type="match status" value="1"/>
</dbReference>
<dbReference type="InterPro" id="IPR003439">
    <property type="entry name" value="ABC_transporter-like_ATP-bd"/>
</dbReference>
<organism evidence="8 9">
    <name type="scientific">Vibrio genomosp. F10</name>
    <dbReference type="NCBI Taxonomy" id="723171"/>
    <lineage>
        <taxon>Bacteria</taxon>
        <taxon>Pseudomonadati</taxon>
        <taxon>Pseudomonadota</taxon>
        <taxon>Gammaproteobacteria</taxon>
        <taxon>Vibrionales</taxon>
        <taxon>Vibrionaceae</taxon>
        <taxon>Vibrio</taxon>
    </lineage>
</organism>
<keyword evidence="2" id="KW-0547">Nucleotide-binding</keyword>
<dbReference type="PROSITE" id="PS50893">
    <property type="entry name" value="ABC_TRANSPORTER_2"/>
    <property type="match status" value="1"/>
</dbReference>
<name>A0A1B9R3E1_9VIBR</name>
<evidence type="ECO:0000256" key="1">
    <source>
        <dbReference type="ARBA" id="ARBA00022448"/>
    </source>
</evidence>
<dbReference type="InterPro" id="IPR003593">
    <property type="entry name" value="AAA+_ATPase"/>
</dbReference>
<comment type="caution">
    <text evidence="8">The sequence shown here is derived from an EMBL/GenBank/DDBJ whole genome shotgun (WGS) entry which is preliminary data.</text>
</comment>
<feature type="region of interest" description="Disordered" evidence="6">
    <location>
        <begin position="1"/>
        <end position="39"/>
    </location>
</feature>
<proteinExistence type="predicted"/>
<feature type="compositionally biased region" description="Polar residues" evidence="6">
    <location>
        <begin position="17"/>
        <end position="26"/>
    </location>
</feature>
<keyword evidence="9" id="KW-1185">Reference proteome</keyword>
<evidence type="ECO:0000256" key="3">
    <source>
        <dbReference type="ARBA" id="ARBA00022840"/>
    </source>
</evidence>
<evidence type="ECO:0000256" key="5">
    <source>
        <dbReference type="ARBA" id="ARBA00037066"/>
    </source>
</evidence>
<dbReference type="Pfam" id="PF00005">
    <property type="entry name" value="ABC_tran"/>
    <property type="match status" value="1"/>
</dbReference>
<dbReference type="AlphaFoldDB" id="A0A1B9R3E1"/>
<evidence type="ECO:0000256" key="4">
    <source>
        <dbReference type="ARBA" id="ARBA00022967"/>
    </source>
</evidence>
<dbReference type="SMART" id="SM00382">
    <property type="entry name" value="AAA"/>
    <property type="match status" value="1"/>
</dbReference>
<reference evidence="9" key="1">
    <citation type="submission" date="2016-06" db="EMBL/GenBank/DDBJ databases">
        <authorList>
            <person name="Hehemann J.-H."/>
            <person name="Arevalo P."/>
            <person name="Datta M.S."/>
            <person name="Polz M.F."/>
        </authorList>
    </citation>
    <scope>NUCLEOTIDE SEQUENCE [LARGE SCALE GENOMIC DNA]</scope>
    <source>
        <strain evidence="9">9CSC122</strain>
    </source>
</reference>
<feature type="domain" description="ABC transporter" evidence="7">
    <location>
        <begin position="44"/>
        <end position="279"/>
    </location>
</feature>
<evidence type="ECO:0000256" key="6">
    <source>
        <dbReference type="SAM" id="MobiDB-lite"/>
    </source>
</evidence>
<evidence type="ECO:0000313" key="8">
    <source>
        <dbReference type="EMBL" id="OCH78584.1"/>
    </source>
</evidence>
<evidence type="ECO:0000313" key="9">
    <source>
        <dbReference type="Proteomes" id="UP000093173"/>
    </source>
</evidence>
<dbReference type="InterPro" id="IPR027417">
    <property type="entry name" value="P-loop_NTPase"/>
</dbReference>
<dbReference type="RefSeq" id="WP_065576267.1">
    <property type="nucleotide sequence ID" value="NZ_JBNGCH010000098.1"/>
</dbReference>
<evidence type="ECO:0000259" key="7">
    <source>
        <dbReference type="PROSITE" id="PS50893"/>
    </source>
</evidence>
<dbReference type="PANTHER" id="PTHR42794:SF1">
    <property type="entry name" value="HEMIN IMPORT ATP-BINDING PROTEIN HMUV"/>
    <property type="match status" value="1"/>
</dbReference>
<sequence length="295" mass="31827">MTHTTAHTPTLPMAGNNAVSKSTPCKSTEHKPTNFNQGSSRHAISLSNLSLTLGKKVILDKVSTHINTGELTILLGPNGTGKSSLLKMITGEYPSQGGIEFFDCKSDQWSPQVLAKHLGVLPQSSSLSFNFSAKEVVELGGIPLAESAKGISDIAAKNMRLTDTAHLADRMYPSLSGGEKQRVHFARVLTQLAQSEQQTILLLDEPTSALDLSHQHQTLSLAKTLTGQGAAVVIVMHDLNLAAQYADRVMILNKGNIVADGTPWDVLTKNTIEDVYNFNVTVIEHPHDDYPVLLS</sequence>
<keyword evidence="3 8" id="KW-0067">ATP-binding</keyword>
<dbReference type="SUPFAM" id="SSF52540">
    <property type="entry name" value="P-loop containing nucleoside triphosphate hydrolases"/>
    <property type="match status" value="1"/>
</dbReference>
<dbReference type="GO" id="GO:0005524">
    <property type="term" value="F:ATP binding"/>
    <property type="evidence" value="ECO:0007669"/>
    <property type="project" value="UniProtKB-KW"/>
</dbReference>
<keyword evidence="4" id="KW-1278">Translocase</keyword>
<dbReference type="CDD" id="cd03214">
    <property type="entry name" value="ABC_Iron-Siderophores_B12_Hemin"/>
    <property type="match status" value="1"/>
</dbReference>
<accession>A0A1B9R3E1</accession>
<protein>
    <submittedName>
        <fullName evidence="8">Heme ABC transporter ATP-binding protein</fullName>
    </submittedName>
</protein>
<dbReference type="PANTHER" id="PTHR42794">
    <property type="entry name" value="HEMIN IMPORT ATP-BINDING PROTEIN HMUV"/>
    <property type="match status" value="1"/>
</dbReference>
<dbReference type="EMBL" id="MAJZ01000098">
    <property type="protein sequence ID" value="OCH78584.1"/>
    <property type="molecule type" value="Genomic_DNA"/>
</dbReference>
<gene>
    <name evidence="8" type="ORF">A6E14_04240</name>
</gene>
<evidence type="ECO:0000256" key="2">
    <source>
        <dbReference type="ARBA" id="ARBA00022741"/>
    </source>
</evidence>
<comment type="function">
    <text evidence="5">Part of the ABC transporter complex HmuTUV involved in hemin import. Responsible for energy coupling to the transport system.</text>
</comment>